<protein>
    <submittedName>
        <fullName evidence="1">Serine/threonine-protein phosphatase 2A 56 kDa regulatory subunit gamma isoform</fullName>
    </submittedName>
</protein>
<reference evidence="1" key="1">
    <citation type="journal article" date="2014" name="PLoS ONE">
        <title>Transcriptome-Based Identification of ABC Transporters in the Western Tarnished Plant Bug Lygus hesperus.</title>
        <authorList>
            <person name="Hull J.J."/>
            <person name="Chaney K."/>
            <person name="Geib S.M."/>
            <person name="Fabrick J.A."/>
            <person name="Brent C.S."/>
            <person name="Walsh D."/>
            <person name="Lavine L.C."/>
        </authorList>
    </citation>
    <scope>NUCLEOTIDE SEQUENCE</scope>
</reference>
<dbReference type="Gene3D" id="3.40.1280.10">
    <property type="match status" value="1"/>
</dbReference>
<accession>A0A0A9WNG8</accession>
<dbReference type="AlphaFoldDB" id="A0A0A9WNG8"/>
<reference evidence="2" key="3">
    <citation type="journal article" date="2016" name="Gigascience">
        <title>De novo construction of an expanded transcriptome assembly for the western tarnished plant bug, Lygus hesperus.</title>
        <authorList>
            <person name="Tassone E.E."/>
            <person name="Geib S.M."/>
            <person name="Hall B."/>
            <person name="Fabrick J.A."/>
            <person name="Brent C.S."/>
            <person name="Hull J.J."/>
        </authorList>
    </citation>
    <scope>NUCLEOTIDE SEQUENCE</scope>
</reference>
<dbReference type="InterPro" id="IPR029026">
    <property type="entry name" value="tRNA_m1G_MTases_N"/>
</dbReference>
<dbReference type="EMBL" id="GDHC01001222">
    <property type="protein sequence ID" value="JAQ17407.1"/>
    <property type="molecule type" value="Transcribed_RNA"/>
</dbReference>
<evidence type="ECO:0000313" key="1">
    <source>
        <dbReference type="EMBL" id="JAG09319.1"/>
    </source>
</evidence>
<reference evidence="1" key="2">
    <citation type="submission" date="2014-07" db="EMBL/GenBank/DDBJ databases">
        <authorList>
            <person name="Hull J."/>
        </authorList>
    </citation>
    <scope>NUCLEOTIDE SEQUENCE</scope>
</reference>
<gene>
    <name evidence="1" type="primary">PPP2R5C</name>
    <name evidence="1" type="ORF">CM83_101796</name>
    <name evidence="2" type="ORF">g.71079</name>
</gene>
<proteinExistence type="predicted"/>
<evidence type="ECO:0000313" key="2">
    <source>
        <dbReference type="EMBL" id="JAQ17407.1"/>
    </source>
</evidence>
<dbReference type="EMBL" id="GBHO01034285">
    <property type="protein sequence ID" value="JAG09319.1"/>
    <property type="molecule type" value="Transcribed_RNA"/>
</dbReference>
<sequence length="181" mass="18897">MRRVLLASSWKQGCAPINSPALCKAACGAVDSVSCHTLASSLLELVQLCSQTPTVFDNGLRIVLLEAPTGAGDGEGAVPTTSLALAPQHPVLHGARTILLIIGSEAHGVHPIISEFCHLRVFVAPTRHTFTSTAPSSDDPVLRSLLELPTDPPTLLDSINVASATSLALHTFSTCAFDNPT</sequence>
<name>A0A0A9WNG8_LYGHE</name>
<organism evidence="1">
    <name type="scientific">Lygus hesperus</name>
    <name type="common">Western plant bug</name>
    <dbReference type="NCBI Taxonomy" id="30085"/>
    <lineage>
        <taxon>Eukaryota</taxon>
        <taxon>Metazoa</taxon>
        <taxon>Ecdysozoa</taxon>
        <taxon>Arthropoda</taxon>
        <taxon>Hexapoda</taxon>
        <taxon>Insecta</taxon>
        <taxon>Pterygota</taxon>
        <taxon>Neoptera</taxon>
        <taxon>Paraneoptera</taxon>
        <taxon>Hemiptera</taxon>
        <taxon>Heteroptera</taxon>
        <taxon>Panheteroptera</taxon>
        <taxon>Cimicomorpha</taxon>
        <taxon>Miridae</taxon>
        <taxon>Mirini</taxon>
        <taxon>Lygus</taxon>
    </lineage>
</organism>